<feature type="region of interest" description="Disordered" evidence="1">
    <location>
        <begin position="57"/>
        <end position="89"/>
    </location>
</feature>
<reference evidence="2" key="1">
    <citation type="journal article" date="2023" name="Science">
        <title>Genome structures resolve the early diversification of teleost fishes.</title>
        <authorList>
            <person name="Parey E."/>
            <person name="Louis A."/>
            <person name="Montfort J."/>
            <person name="Bouchez O."/>
            <person name="Roques C."/>
            <person name="Iampietro C."/>
            <person name="Lluch J."/>
            <person name="Castinel A."/>
            <person name="Donnadieu C."/>
            <person name="Desvignes T."/>
            <person name="Floi Bucao C."/>
            <person name="Jouanno E."/>
            <person name="Wen M."/>
            <person name="Mejri S."/>
            <person name="Dirks R."/>
            <person name="Jansen H."/>
            <person name="Henkel C."/>
            <person name="Chen W.J."/>
            <person name="Zahm M."/>
            <person name="Cabau C."/>
            <person name="Klopp C."/>
            <person name="Thompson A.W."/>
            <person name="Robinson-Rechavi M."/>
            <person name="Braasch I."/>
            <person name="Lecointre G."/>
            <person name="Bobe J."/>
            <person name="Postlethwait J.H."/>
            <person name="Berthelot C."/>
            <person name="Roest Crollius H."/>
            <person name="Guiguen Y."/>
        </authorList>
    </citation>
    <scope>NUCLEOTIDE SEQUENCE</scope>
    <source>
        <strain evidence="2">NC1722</strain>
    </source>
</reference>
<gene>
    <name evidence="2" type="ORF">AAFF_G00160120</name>
</gene>
<evidence type="ECO:0000256" key="1">
    <source>
        <dbReference type="SAM" id="MobiDB-lite"/>
    </source>
</evidence>
<comment type="caution">
    <text evidence="2">The sequence shown here is derived from an EMBL/GenBank/DDBJ whole genome shotgun (WGS) entry which is preliminary data.</text>
</comment>
<dbReference type="Proteomes" id="UP001221898">
    <property type="component" value="Unassembled WGS sequence"/>
</dbReference>
<proteinExistence type="predicted"/>
<accession>A0AAD7W7U9</accession>
<dbReference type="AlphaFoldDB" id="A0AAD7W7U9"/>
<feature type="compositionally biased region" description="Basic and acidic residues" evidence="1">
    <location>
        <begin position="66"/>
        <end position="79"/>
    </location>
</feature>
<keyword evidence="3" id="KW-1185">Reference proteome</keyword>
<name>A0AAD7W7U9_9TELE</name>
<sequence>MKVFYCLEHDSKYLFVHLPIFSDHIVFKRAVGSSGVSQQALGARSLGQDRLCSLTPLGGGKNNPLQRREPRGRGYEEALLRQAGPAKGA</sequence>
<protein>
    <submittedName>
        <fullName evidence="2">Uncharacterized protein</fullName>
    </submittedName>
</protein>
<organism evidence="2 3">
    <name type="scientific">Aldrovandia affinis</name>
    <dbReference type="NCBI Taxonomy" id="143900"/>
    <lineage>
        <taxon>Eukaryota</taxon>
        <taxon>Metazoa</taxon>
        <taxon>Chordata</taxon>
        <taxon>Craniata</taxon>
        <taxon>Vertebrata</taxon>
        <taxon>Euteleostomi</taxon>
        <taxon>Actinopterygii</taxon>
        <taxon>Neopterygii</taxon>
        <taxon>Teleostei</taxon>
        <taxon>Notacanthiformes</taxon>
        <taxon>Halosauridae</taxon>
        <taxon>Aldrovandia</taxon>
    </lineage>
</organism>
<evidence type="ECO:0000313" key="3">
    <source>
        <dbReference type="Proteomes" id="UP001221898"/>
    </source>
</evidence>
<dbReference type="EMBL" id="JAINUG010000217">
    <property type="protein sequence ID" value="KAJ8387072.1"/>
    <property type="molecule type" value="Genomic_DNA"/>
</dbReference>
<evidence type="ECO:0000313" key="2">
    <source>
        <dbReference type="EMBL" id="KAJ8387072.1"/>
    </source>
</evidence>